<protein>
    <submittedName>
        <fullName evidence="1">Uncharacterized protein</fullName>
    </submittedName>
</protein>
<reference evidence="2" key="1">
    <citation type="journal article" date="2005" name="Science">
        <title>Life at depth: Photobacterium profundum genome sequence and expression analysis.</title>
        <authorList>
            <person name="Vezzi A."/>
            <person name="Campanaro S."/>
            <person name="D'Angelo M."/>
            <person name="Simonato F."/>
            <person name="Vitulo N."/>
            <person name="Lauro F.M."/>
            <person name="Cestaro A."/>
            <person name="Malacrida G."/>
            <person name="Simionati B."/>
            <person name="Cannata N."/>
            <person name="Romualdi C."/>
            <person name="Bartlett D.H."/>
            <person name="Valle G."/>
        </authorList>
    </citation>
    <scope>NUCLEOTIDE SEQUENCE [LARGE SCALE GENOMIC DNA]</scope>
    <source>
        <strain evidence="2">ATCC BAA-1253 / SS9</strain>
    </source>
</reference>
<proteinExistence type="predicted"/>
<evidence type="ECO:0000313" key="2">
    <source>
        <dbReference type="Proteomes" id="UP000000593"/>
    </source>
</evidence>
<dbReference type="AlphaFoldDB" id="Q6LRT3"/>
<dbReference type="EMBL" id="CR378668">
    <property type="protein sequence ID" value="CAG19993.1"/>
    <property type="molecule type" value="Genomic_DNA"/>
</dbReference>
<gene>
    <name evidence="1" type="ordered locus">PBPRA1582</name>
</gene>
<accession>Q6LRT3</accession>
<keyword evidence="2" id="KW-1185">Reference proteome</keyword>
<dbReference type="eggNOG" id="ENOG5031PSF">
    <property type="taxonomic scope" value="Bacteria"/>
</dbReference>
<organism evidence="1 2">
    <name type="scientific">Photobacterium profundum (strain SS9)</name>
    <dbReference type="NCBI Taxonomy" id="298386"/>
    <lineage>
        <taxon>Bacteria</taxon>
        <taxon>Pseudomonadati</taxon>
        <taxon>Pseudomonadota</taxon>
        <taxon>Gammaproteobacteria</taxon>
        <taxon>Vibrionales</taxon>
        <taxon>Vibrionaceae</taxon>
        <taxon>Photobacterium</taxon>
    </lineage>
</organism>
<evidence type="ECO:0000313" key="1">
    <source>
        <dbReference type="EMBL" id="CAG19993.1"/>
    </source>
</evidence>
<dbReference type="STRING" id="298386.PBPRA1582"/>
<dbReference type="HOGENOM" id="CLU_2274764_0_0_6"/>
<dbReference type="KEGG" id="ppr:PBPRA1582"/>
<name>Q6LRT3_PHOPR</name>
<sequence>MNVNSTFKTAFLDTKLDLKERLFYINDRVKHSRKVTNDGLIYLNSICHISVDSYFDVHGEVENIDSSNDIKFEYLKAAYNLGSIFAKEGYVNVLLKAKVKNI</sequence>
<dbReference type="Proteomes" id="UP000000593">
    <property type="component" value="Chromosome 1"/>
</dbReference>